<evidence type="ECO:0000256" key="2">
    <source>
        <dbReference type="ARBA" id="ARBA00022833"/>
    </source>
</evidence>
<organism evidence="9 10">
    <name type="scientific">Podospora fimiseda</name>
    <dbReference type="NCBI Taxonomy" id="252190"/>
    <lineage>
        <taxon>Eukaryota</taxon>
        <taxon>Fungi</taxon>
        <taxon>Dikarya</taxon>
        <taxon>Ascomycota</taxon>
        <taxon>Pezizomycotina</taxon>
        <taxon>Sordariomycetes</taxon>
        <taxon>Sordariomycetidae</taxon>
        <taxon>Sordariales</taxon>
        <taxon>Podosporaceae</taxon>
        <taxon>Podospora</taxon>
    </lineage>
</organism>
<keyword evidence="2" id="KW-0862">Zinc</keyword>
<dbReference type="SUPFAM" id="SSF57701">
    <property type="entry name" value="Zn2/Cys6 DNA-binding domain"/>
    <property type="match status" value="1"/>
</dbReference>
<feature type="domain" description="Zn(2)-C6 fungal-type" evidence="8">
    <location>
        <begin position="78"/>
        <end position="106"/>
    </location>
</feature>
<evidence type="ECO:0000256" key="4">
    <source>
        <dbReference type="ARBA" id="ARBA00023125"/>
    </source>
</evidence>
<keyword evidence="6" id="KW-0539">Nucleus</keyword>
<dbReference type="CDD" id="cd00067">
    <property type="entry name" value="GAL4"/>
    <property type="match status" value="1"/>
</dbReference>
<dbReference type="InterPro" id="IPR052360">
    <property type="entry name" value="Transcr_Regulatory_Proteins"/>
</dbReference>
<feature type="compositionally biased region" description="Low complexity" evidence="7">
    <location>
        <begin position="45"/>
        <end position="56"/>
    </location>
</feature>
<dbReference type="GO" id="GO:0003677">
    <property type="term" value="F:DNA binding"/>
    <property type="evidence" value="ECO:0007669"/>
    <property type="project" value="UniProtKB-KW"/>
</dbReference>
<evidence type="ECO:0000256" key="3">
    <source>
        <dbReference type="ARBA" id="ARBA00023015"/>
    </source>
</evidence>
<keyword evidence="5" id="KW-0804">Transcription</keyword>
<keyword evidence="1" id="KW-0479">Metal-binding</keyword>
<dbReference type="AlphaFoldDB" id="A0AAN6YMJ6"/>
<dbReference type="SMART" id="SM00066">
    <property type="entry name" value="GAL4"/>
    <property type="match status" value="1"/>
</dbReference>
<dbReference type="GO" id="GO:0000981">
    <property type="term" value="F:DNA-binding transcription factor activity, RNA polymerase II-specific"/>
    <property type="evidence" value="ECO:0007669"/>
    <property type="project" value="InterPro"/>
</dbReference>
<reference evidence="9" key="2">
    <citation type="submission" date="2023-05" db="EMBL/GenBank/DDBJ databases">
        <authorList>
            <consortium name="Lawrence Berkeley National Laboratory"/>
            <person name="Steindorff A."/>
            <person name="Hensen N."/>
            <person name="Bonometti L."/>
            <person name="Westerberg I."/>
            <person name="Brannstrom I.O."/>
            <person name="Guillou S."/>
            <person name="Cros-Aarteil S."/>
            <person name="Calhoun S."/>
            <person name="Haridas S."/>
            <person name="Kuo A."/>
            <person name="Mondo S."/>
            <person name="Pangilinan J."/>
            <person name="Riley R."/>
            <person name="Labutti K."/>
            <person name="Andreopoulos B."/>
            <person name="Lipzen A."/>
            <person name="Chen C."/>
            <person name="Yanf M."/>
            <person name="Daum C."/>
            <person name="Ng V."/>
            <person name="Clum A."/>
            <person name="Ohm R."/>
            <person name="Martin F."/>
            <person name="Silar P."/>
            <person name="Natvig D."/>
            <person name="Lalanne C."/>
            <person name="Gautier V."/>
            <person name="Ament-Velasquez S.L."/>
            <person name="Kruys A."/>
            <person name="Hutchinson M.I."/>
            <person name="Powell A.J."/>
            <person name="Barry K."/>
            <person name="Miller A.N."/>
            <person name="Grigoriev I.V."/>
            <person name="Debuchy R."/>
            <person name="Gladieux P."/>
            <person name="Thoren M.H."/>
            <person name="Johannesson H."/>
        </authorList>
    </citation>
    <scope>NUCLEOTIDE SEQUENCE</scope>
    <source>
        <strain evidence="9">CBS 990.96</strain>
    </source>
</reference>
<dbReference type="Gene3D" id="4.10.240.10">
    <property type="entry name" value="Zn(2)-C6 fungal-type DNA-binding domain"/>
    <property type="match status" value="1"/>
</dbReference>
<evidence type="ECO:0000313" key="9">
    <source>
        <dbReference type="EMBL" id="KAK4222019.1"/>
    </source>
</evidence>
<dbReference type="InterPro" id="IPR001138">
    <property type="entry name" value="Zn2Cys6_DnaBD"/>
</dbReference>
<evidence type="ECO:0000256" key="6">
    <source>
        <dbReference type="ARBA" id="ARBA00023242"/>
    </source>
</evidence>
<sequence>MAVLGSGLSVFLDKWGKIDPSVFERHIHMAPYLVLAPPIEQSQLLRMSQSPSPSSSNGPRTTQLPNQRRASTPKVRTGCVTCKNRHVKCDERKPTCFRCEKAGMSCAGYITNLEPRMTRKAARSTEQLRNGPRPLLMIRPALASNTFAEKDIIFYDLNRLSFVNDTAGYLHADFWSRILLCDGTQDECIQHAILAIAALSQAMLLGYTSQEYLQTPVLNSHHRKAIHHQNQAISLCLERTRESHNGLPARTLLTLTLLLVAYEFLQGDMETADGLMTSGIRLLQDSLMMLRGKQQDDVELQEDMEYILPLLSVWGGSSPNSVHSFRPSIFLDVEEESQLPVLGQASTVKFIYLWGRFHSQCITFITQAMQHTFSSTSTTPQDNLHKEQARLFALLRQWQGIITDYNTAVHPEDQRTRKALRLIYLQHCTDLVYLSWCLDTTDMACDAFEVEFRSILQITNEFLVDKMSFSTTGYNFSGGSVAGPLILVATKCRNREIRLGALQNLRKMSWMDGTWDTKMMACCRCLILLEESGRDERGRIEAENRWLWTGIHSDFTDGRKIIGEYTKVMADERGHVVRRYLSLDIDRWTQQLGNESEGILQVGNVGVIDEIAAGLLDRQMPPVLTSCWDGLVTHTDGT</sequence>
<gene>
    <name evidence="9" type="ORF">QBC38DRAFT_490832</name>
</gene>
<comment type="caution">
    <text evidence="9">The sequence shown here is derived from an EMBL/GenBank/DDBJ whole genome shotgun (WGS) entry which is preliminary data.</text>
</comment>
<evidence type="ECO:0000256" key="7">
    <source>
        <dbReference type="SAM" id="MobiDB-lite"/>
    </source>
</evidence>
<reference evidence="9" key="1">
    <citation type="journal article" date="2023" name="Mol. Phylogenet. Evol.">
        <title>Genome-scale phylogeny and comparative genomics of the fungal order Sordariales.</title>
        <authorList>
            <person name="Hensen N."/>
            <person name="Bonometti L."/>
            <person name="Westerberg I."/>
            <person name="Brannstrom I.O."/>
            <person name="Guillou S."/>
            <person name="Cros-Aarteil S."/>
            <person name="Calhoun S."/>
            <person name="Haridas S."/>
            <person name="Kuo A."/>
            <person name="Mondo S."/>
            <person name="Pangilinan J."/>
            <person name="Riley R."/>
            <person name="LaButti K."/>
            <person name="Andreopoulos B."/>
            <person name="Lipzen A."/>
            <person name="Chen C."/>
            <person name="Yan M."/>
            <person name="Daum C."/>
            <person name="Ng V."/>
            <person name="Clum A."/>
            <person name="Steindorff A."/>
            <person name="Ohm R.A."/>
            <person name="Martin F."/>
            <person name="Silar P."/>
            <person name="Natvig D.O."/>
            <person name="Lalanne C."/>
            <person name="Gautier V."/>
            <person name="Ament-Velasquez S.L."/>
            <person name="Kruys A."/>
            <person name="Hutchinson M.I."/>
            <person name="Powell A.J."/>
            <person name="Barry K."/>
            <person name="Miller A.N."/>
            <person name="Grigoriev I.V."/>
            <person name="Debuchy R."/>
            <person name="Gladieux P."/>
            <person name="Hiltunen Thoren M."/>
            <person name="Johannesson H."/>
        </authorList>
    </citation>
    <scope>NUCLEOTIDE SEQUENCE</scope>
    <source>
        <strain evidence="9">CBS 990.96</strain>
    </source>
</reference>
<dbReference type="PROSITE" id="PS50048">
    <property type="entry name" value="ZN2_CY6_FUNGAL_2"/>
    <property type="match status" value="1"/>
</dbReference>
<keyword evidence="3" id="KW-0805">Transcription regulation</keyword>
<keyword evidence="4" id="KW-0238">DNA-binding</keyword>
<dbReference type="Proteomes" id="UP001301958">
    <property type="component" value="Unassembled WGS sequence"/>
</dbReference>
<dbReference type="Pfam" id="PF00172">
    <property type="entry name" value="Zn_clus"/>
    <property type="match status" value="1"/>
</dbReference>
<feature type="compositionally biased region" description="Polar residues" evidence="7">
    <location>
        <begin position="57"/>
        <end position="70"/>
    </location>
</feature>
<dbReference type="PROSITE" id="PS00463">
    <property type="entry name" value="ZN2_CY6_FUNGAL_1"/>
    <property type="match status" value="1"/>
</dbReference>
<accession>A0AAN6YMJ6</accession>
<evidence type="ECO:0000256" key="1">
    <source>
        <dbReference type="ARBA" id="ARBA00022723"/>
    </source>
</evidence>
<protein>
    <recommendedName>
        <fullName evidence="8">Zn(2)-C6 fungal-type domain-containing protein</fullName>
    </recommendedName>
</protein>
<dbReference type="InterPro" id="IPR036864">
    <property type="entry name" value="Zn2-C6_fun-type_DNA-bd_sf"/>
</dbReference>
<name>A0AAN6YMJ6_9PEZI</name>
<dbReference type="GO" id="GO:0008270">
    <property type="term" value="F:zinc ion binding"/>
    <property type="evidence" value="ECO:0007669"/>
    <property type="project" value="InterPro"/>
</dbReference>
<feature type="region of interest" description="Disordered" evidence="7">
    <location>
        <begin position="45"/>
        <end position="72"/>
    </location>
</feature>
<proteinExistence type="predicted"/>
<dbReference type="EMBL" id="MU865496">
    <property type="protein sequence ID" value="KAK4222019.1"/>
    <property type="molecule type" value="Genomic_DNA"/>
</dbReference>
<dbReference type="PANTHER" id="PTHR36206">
    <property type="entry name" value="ASPERCRYPTIN BIOSYNTHESIS CLUSTER-SPECIFIC TRANSCRIPTION REGULATOR ATNN-RELATED"/>
    <property type="match status" value="1"/>
</dbReference>
<evidence type="ECO:0000256" key="5">
    <source>
        <dbReference type="ARBA" id="ARBA00023163"/>
    </source>
</evidence>
<keyword evidence="10" id="KW-1185">Reference proteome</keyword>
<dbReference type="PANTHER" id="PTHR36206:SF4">
    <property type="entry name" value="HYPOTHETICAL CONSERVED PROTEIN (EUROFUNG)-RELATED"/>
    <property type="match status" value="1"/>
</dbReference>
<evidence type="ECO:0000313" key="10">
    <source>
        <dbReference type="Proteomes" id="UP001301958"/>
    </source>
</evidence>
<evidence type="ECO:0000259" key="8">
    <source>
        <dbReference type="PROSITE" id="PS50048"/>
    </source>
</evidence>